<dbReference type="InterPro" id="IPR020115">
    <property type="entry name" value="Fin"/>
</dbReference>
<dbReference type="Pfam" id="PF10955">
    <property type="entry name" value="Fin"/>
    <property type="match status" value="1"/>
</dbReference>
<dbReference type="Proteomes" id="UP001597458">
    <property type="component" value="Unassembled WGS sequence"/>
</dbReference>
<dbReference type="EMBL" id="JBHUMR010000011">
    <property type="protein sequence ID" value="MFD2617451.1"/>
    <property type="molecule type" value="Genomic_DNA"/>
</dbReference>
<sequence>MNIIYKCRHCGAEIGSIRSDHIEESTLGFDHLTDHERQEMIQSNQEGHIQVMAICENCQETLDKHPEYHQWETFIQ</sequence>
<protein>
    <submittedName>
        <fullName evidence="1">Anti-sigma-F factor Fin</fullName>
    </submittedName>
</protein>
<reference evidence="2" key="1">
    <citation type="journal article" date="2019" name="Int. J. Syst. Evol. Microbiol.">
        <title>The Global Catalogue of Microorganisms (GCM) 10K type strain sequencing project: providing services to taxonomists for standard genome sequencing and annotation.</title>
        <authorList>
            <consortium name="The Broad Institute Genomics Platform"/>
            <consortium name="The Broad Institute Genome Sequencing Center for Infectious Disease"/>
            <person name="Wu L."/>
            <person name="Ma J."/>
        </authorList>
    </citation>
    <scope>NUCLEOTIDE SEQUENCE [LARGE SCALE GENOMIC DNA]</scope>
    <source>
        <strain evidence="2">TISTR 2241</strain>
    </source>
</reference>
<dbReference type="RefSeq" id="WP_141191679.1">
    <property type="nucleotide sequence ID" value="NZ_JBHUMR010000011.1"/>
</dbReference>
<accession>A0ABW5PRE9</accession>
<proteinExistence type="predicted"/>
<evidence type="ECO:0000313" key="2">
    <source>
        <dbReference type="Proteomes" id="UP001597458"/>
    </source>
</evidence>
<comment type="caution">
    <text evidence="1">The sequence shown here is derived from an EMBL/GenBank/DDBJ whole genome shotgun (WGS) entry which is preliminary data.</text>
</comment>
<keyword evidence="2" id="KW-1185">Reference proteome</keyword>
<gene>
    <name evidence="1" type="ORF">ACFSTF_09065</name>
</gene>
<name>A0ABW5PRE9_9BACI</name>
<organism evidence="1 2">
    <name type="scientific">Terrilactibacillus laevilacticus</name>
    <dbReference type="NCBI Taxonomy" id="1380157"/>
    <lineage>
        <taxon>Bacteria</taxon>
        <taxon>Bacillati</taxon>
        <taxon>Bacillota</taxon>
        <taxon>Bacilli</taxon>
        <taxon>Bacillales</taxon>
        <taxon>Bacillaceae</taxon>
        <taxon>Terrilactibacillus</taxon>
    </lineage>
</organism>
<evidence type="ECO:0000313" key="1">
    <source>
        <dbReference type="EMBL" id="MFD2617451.1"/>
    </source>
</evidence>